<dbReference type="InterPro" id="IPR004195">
    <property type="entry name" value="Head_decoration_D"/>
</dbReference>
<dbReference type="Proteomes" id="UP000474159">
    <property type="component" value="Unassembled WGS sequence"/>
</dbReference>
<organism evidence="1 2">
    <name type="scientific">Methylobacterium soli</name>
    <dbReference type="NCBI Taxonomy" id="553447"/>
    <lineage>
        <taxon>Bacteria</taxon>
        <taxon>Pseudomonadati</taxon>
        <taxon>Pseudomonadota</taxon>
        <taxon>Alphaproteobacteria</taxon>
        <taxon>Hyphomicrobiales</taxon>
        <taxon>Methylobacteriaceae</taxon>
        <taxon>Methylobacterium</taxon>
    </lineage>
</organism>
<protein>
    <submittedName>
        <fullName evidence="1">Head decoration protein</fullName>
    </submittedName>
</protein>
<sequence length="122" mass="12603">MLASFTQEATFTPDDGLVLSPTVSRQITLVSGQNLKRGSVLGKITASGKYALALSASSDGSQAPVVILAEDCNASAGDKVTVAYFGGTFDENACTYGTGVTPATAREPLRDLSILLQSSITR</sequence>
<accession>A0A6L3T3A2</accession>
<dbReference type="EMBL" id="VZZK01000009">
    <property type="protein sequence ID" value="KAB1079427.1"/>
    <property type="molecule type" value="Genomic_DNA"/>
</dbReference>
<evidence type="ECO:0000313" key="2">
    <source>
        <dbReference type="Proteomes" id="UP000474159"/>
    </source>
</evidence>
<dbReference type="AlphaFoldDB" id="A0A6L3T3A2"/>
<proteinExistence type="predicted"/>
<evidence type="ECO:0000313" key="1">
    <source>
        <dbReference type="EMBL" id="KAB1079427.1"/>
    </source>
</evidence>
<dbReference type="OrthoDB" id="7996345at2"/>
<dbReference type="Gene3D" id="2.40.300.10">
    <property type="entry name" value="Head decoration protein D"/>
    <property type="match status" value="1"/>
</dbReference>
<name>A0A6L3T3A2_9HYPH</name>
<comment type="caution">
    <text evidence="1">The sequence shown here is derived from an EMBL/GenBank/DDBJ whole genome shotgun (WGS) entry which is preliminary data.</text>
</comment>
<keyword evidence="2" id="KW-1185">Reference proteome</keyword>
<dbReference type="Pfam" id="PF02924">
    <property type="entry name" value="HDPD"/>
    <property type="match status" value="1"/>
</dbReference>
<dbReference type="RefSeq" id="WP_151000162.1">
    <property type="nucleotide sequence ID" value="NZ_BPQY01000460.1"/>
</dbReference>
<gene>
    <name evidence="1" type="ORF">F6X53_11530</name>
</gene>
<reference evidence="1 2" key="1">
    <citation type="submission" date="2019-09" db="EMBL/GenBank/DDBJ databases">
        <title>YIM 48816 draft genome.</title>
        <authorList>
            <person name="Jiang L."/>
        </authorList>
    </citation>
    <scope>NUCLEOTIDE SEQUENCE [LARGE SCALE GENOMIC DNA]</scope>
    <source>
        <strain evidence="1 2">YIM 48816</strain>
    </source>
</reference>